<name>A0A1N6TT26_9BACI</name>
<dbReference type="EMBL" id="FTLX01000003">
    <property type="protein sequence ID" value="SIQ56528.1"/>
    <property type="molecule type" value="Genomic_DNA"/>
</dbReference>
<proteinExistence type="predicted"/>
<sequence length="48" mass="5682">MIKERSDSYYTTPSSANAEFSFFFFPKTRKFRFCGKTGQVLKKNRYGN</sequence>
<gene>
    <name evidence="1" type="ORF">SAMN05443094_10370</name>
</gene>
<dbReference type="STRING" id="1017273.SAMN05443094_10370"/>
<reference evidence="1 2" key="1">
    <citation type="submission" date="2017-01" db="EMBL/GenBank/DDBJ databases">
        <authorList>
            <person name="Mah S.A."/>
            <person name="Swanson W.J."/>
            <person name="Moy G.W."/>
            <person name="Vacquier V.D."/>
        </authorList>
    </citation>
    <scope>NUCLEOTIDE SEQUENCE [LARGE SCALE GENOMIC DNA]</scope>
    <source>
        <strain evidence="1 2">NIO-1016</strain>
    </source>
</reference>
<dbReference type="AlphaFoldDB" id="A0A1N6TT26"/>
<accession>A0A1N6TT26</accession>
<protein>
    <submittedName>
        <fullName evidence="1">Uncharacterized protein</fullName>
    </submittedName>
</protein>
<organism evidence="1 2">
    <name type="scientific">Domibacillus enclensis</name>
    <dbReference type="NCBI Taxonomy" id="1017273"/>
    <lineage>
        <taxon>Bacteria</taxon>
        <taxon>Bacillati</taxon>
        <taxon>Bacillota</taxon>
        <taxon>Bacilli</taxon>
        <taxon>Bacillales</taxon>
        <taxon>Bacillaceae</taxon>
        <taxon>Domibacillus</taxon>
    </lineage>
</organism>
<evidence type="ECO:0000313" key="2">
    <source>
        <dbReference type="Proteomes" id="UP000186385"/>
    </source>
</evidence>
<dbReference type="Proteomes" id="UP000186385">
    <property type="component" value="Unassembled WGS sequence"/>
</dbReference>
<evidence type="ECO:0000313" key="1">
    <source>
        <dbReference type="EMBL" id="SIQ56528.1"/>
    </source>
</evidence>